<dbReference type="PANTHER" id="PTHR42659">
    <property type="entry name" value="XANTHINE DEHYDROGENASE SUBUNIT C-RELATED"/>
    <property type="match status" value="1"/>
</dbReference>
<dbReference type="GO" id="GO:0071949">
    <property type="term" value="F:FAD binding"/>
    <property type="evidence" value="ECO:0007669"/>
    <property type="project" value="InterPro"/>
</dbReference>
<reference evidence="5 6" key="1">
    <citation type="submission" date="2014-10" db="EMBL/GenBank/DDBJ databases">
        <title>Genome sequence of Ponticoccus sp. strain UMTAT08 isolated from clonal culture of toxic dinoflagellate Alexandrium tamiyavanichii.</title>
        <authorList>
            <person name="Gan H.Y."/>
            <person name="Muhd D.-D."/>
            <person name="Mohd Noor M.E."/>
            <person name="Yeong Y.S."/>
            <person name="Usup G."/>
        </authorList>
    </citation>
    <scope>NUCLEOTIDE SEQUENCE [LARGE SCALE GENOMIC DNA]</scope>
    <source>
        <strain evidence="5 6">UMTAT08</strain>
    </source>
</reference>
<feature type="domain" description="FAD-binding PCMH-type" evidence="4">
    <location>
        <begin position="1"/>
        <end position="176"/>
    </location>
</feature>
<organism evidence="5 6">
    <name type="scientific">Mameliella alba</name>
    <dbReference type="NCBI Taxonomy" id="561184"/>
    <lineage>
        <taxon>Bacteria</taxon>
        <taxon>Pseudomonadati</taxon>
        <taxon>Pseudomonadota</taxon>
        <taxon>Alphaproteobacteria</taxon>
        <taxon>Rhodobacterales</taxon>
        <taxon>Roseobacteraceae</taxon>
        <taxon>Mameliella</taxon>
    </lineage>
</organism>
<dbReference type="InterPro" id="IPR016167">
    <property type="entry name" value="FAD-bd_PCMH_sub1"/>
</dbReference>
<dbReference type="Gene3D" id="3.30.43.10">
    <property type="entry name" value="Uridine Diphospho-n-acetylenolpyruvylglucosamine Reductase, domain 2"/>
    <property type="match status" value="1"/>
</dbReference>
<dbReference type="InterPro" id="IPR016169">
    <property type="entry name" value="FAD-bd_PCMH_sub2"/>
</dbReference>
<accession>A0A0B3RJU3</accession>
<dbReference type="InterPro" id="IPR051312">
    <property type="entry name" value="Diverse_Substr_Oxidored"/>
</dbReference>
<dbReference type="SUPFAM" id="SSF56176">
    <property type="entry name" value="FAD-binding/transporter-associated domain-like"/>
    <property type="match status" value="1"/>
</dbReference>
<dbReference type="OrthoDB" id="9814706at2"/>
<dbReference type="Pfam" id="PF00941">
    <property type="entry name" value="FAD_binding_5"/>
    <property type="match status" value="1"/>
</dbReference>
<dbReference type="AlphaFoldDB" id="A0A0B3RJU3"/>
<evidence type="ECO:0000256" key="2">
    <source>
        <dbReference type="ARBA" id="ARBA00022827"/>
    </source>
</evidence>
<evidence type="ECO:0000259" key="4">
    <source>
        <dbReference type="PROSITE" id="PS51387"/>
    </source>
</evidence>
<dbReference type="PANTHER" id="PTHR42659:SF2">
    <property type="entry name" value="XANTHINE DEHYDROGENASE SUBUNIT C-RELATED"/>
    <property type="match status" value="1"/>
</dbReference>
<keyword evidence="3" id="KW-0560">Oxidoreductase</keyword>
<evidence type="ECO:0000313" key="6">
    <source>
        <dbReference type="Proteomes" id="UP000030960"/>
    </source>
</evidence>
<dbReference type="SUPFAM" id="SSF55447">
    <property type="entry name" value="CO dehydrogenase flavoprotein C-terminal domain-like"/>
    <property type="match status" value="1"/>
</dbReference>
<dbReference type="STRING" id="561184.SAMN05216376_108275"/>
<evidence type="ECO:0000256" key="3">
    <source>
        <dbReference type="ARBA" id="ARBA00023002"/>
    </source>
</evidence>
<dbReference type="Gene3D" id="3.30.390.50">
    <property type="entry name" value="CO dehydrogenase flavoprotein, C-terminal domain"/>
    <property type="match status" value="1"/>
</dbReference>
<dbReference type="RefSeq" id="WP_043144684.1">
    <property type="nucleotide sequence ID" value="NZ_JSUQ01000017.1"/>
</dbReference>
<dbReference type="InterPro" id="IPR002346">
    <property type="entry name" value="Mopterin_DH_FAD-bd"/>
</dbReference>
<evidence type="ECO:0000256" key="1">
    <source>
        <dbReference type="ARBA" id="ARBA00022630"/>
    </source>
</evidence>
<dbReference type="PROSITE" id="PS51387">
    <property type="entry name" value="FAD_PCMH"/>
    <property type="match status" value="1"/>
</dbReference>
<gene>
    <name evidence="5" type="ORF">OA50_04005</name>
</gene>
<dbReference type="EMBL" id="JSUQ01000017">
    <property type="protein sequence ID" value="KHQ51510.1"/>
    <property type="molecule type" value="Genomic_DNA"/>
</dbReference>
<dbReference type="PATRIC" id="fig|1515334.3.peg.4037"/>
<comment type="caution">
    <text evidence="5">The sequence shown here is derived from an EMBL/GenBank/DDBJ whole genome shotgun (WGS) entry which is preliminary data.</text>
</comment>
<dbReference type="InterPro" id="IPR016166">
    <property type="entry name" value="FAD-bd_PCMH"/>
</dbReference>
<evidence type="ECO:0000313" key="5">
    <source>
        <dbReference type="EMBL" id="KHQ51510.1"/>
    </source>
</evidence>
<dbReference type="Proteomes" id="UP000030960">
    <property type="component" value="Unassembled WGS sequence"/>
</dbReference>
<name>A0A0B3RJU3_9RHOB</name>
<keyword evidence="6" id="KW-1185">Reference proteome</keyword>
<proteinExistence type="predicted"/>
<dbReference type="InterPro" id="IPR036318">
    <property type="entry name" value="FAD-bd_PCMH-like_sf"/>
</dbReference>
<keyword evidence="1" id="KW-0285">Flavoprotein</keyword>
<dbReference type="Gene3D" id="3.30.465.10">
    <property type="match status" value="1"/>
</dbReference>
<dbReference type="InterPro" id="IPR036683">
    <property type="entry name" value="CO_DH_flav_C_dom_sf"/>
</dbReference>
<sequence>MRRFAYHEPKTLEEASRLLVDLGENAHVLAGGTDLFVEIRERLRDVSDVVNIKNIPGMNDITWDPNVGLTFGALVTARQLETLPGVQRTFPNFAEALRLLASIQVRNRATVVGNLCRASPSADTIPPLIADGAVIHIYTPKGMRRMPLAEFFTGPGRTRLERGDIATGIVIPAPAPDSGRIYLKHGRRKAMELATVGVAVSLDRDGDTCTDARIALGAVGPTVLRASAAEALLKGRKITDELIAQVGAQAMAECTPISNVRASADYRRSMVGVLTRRAVKTAMEATQ</sequence>
<dbReference type="SMART" id="SM01092">
    <property type="entry name" value="CO_deh_flav_C"/>
    <property type="match status" value="1"/>
</dbReference>
<protein>
    <submittedName>
        <fullName evidence="5">Dehydrogenase</fullName>
    </submittedName>
</protein>
<dbReference type="GO" id="GO:0016491">
    <property type="term" value="F:oxidoreductase activity"/>
    <property type="evidence" value="ECO:0007669"/>
    <property type="project" value="UniProtKB-KW"/>
</dbReference>
<dbReference type="InterPro" id="IPR005107">
    <property type="entry name" value="CO_DH_flav_C"/>
</dbReference>
<keyword evidence="2" id="KW-0274">FAD</keyword>
<dbReference type="Pfam" id="PF03450">
    <property type="entry name" value="CO_deh_flav_C"/>
    <property type="match status" value="1"/>
</dbReference>